<evidence type="ECO:0000313" key="7">
    <source>
        <dbReference type="EMBL" id="WAR28450.1"/>
    </source>
</evidence>
<dbReference type="InterPro" id="IPR052035">
    <property type="entry name" value="ZnF_BED_domain_contain"/>
</dbReference>
<evidence type="ECO:0000256" key="2">
    <source>
        <dbReference type="ARBA" id="ARBA00022723"/>
    </source>
</evidence>
<feature type="domain" description="HAT C-terminal dimerisation" evidence="6">
    <location>
        <begin position="274"/>
        <end position="342"/>
    </location>
</feature>
<protein>
    <submittedName>
        <fullName evidence="7">ZBED1-like protein</fullName>
    </submittedName>
</protein>
<keyword evidence="2" id="KW-0479">Metal-binding</keyword>
<dbReference type="Pfam" id="PF05699">
    <property type="entry name" value="Dimer_Tnp_hAT"/>
    <property type="match status" value="1"/>
</dbReference>
<keyword evidence="5" id="KW-0539">Nucleus</keyword>
<gene>
    <name evidence="7" type="ORF">MAR_014154</name>
</gene>
<evidence type="ECO:0000256" key="3">
    <source>
        <dbReference type="ARBA" id="ARBA00022771"/>
    </source>
</evidence>
<dbReference type="InterPro" id="IPR008906">
    <property type="entry name" value="HATC_C_dom"/>
</dbReference>
<keyword evidence="3" id="KW-0863">Zinc-finger</keyword>
<evidence type="ECO:0000256" key="5">
    <source>
        <dbReference type="ARBA" id="ARBA00023242"/>
    </source>
</evidence>
<dbReference type="SUPFAM" id="SSF53098">
    <property type="entry name" value="Ribonuclease H-like"/>
    <property type="match status" value="1"/>
</dbReference>
<evidence type="ECO:0000259" key="6">
    <source>
        <dbReference type="Pfam" id="PF05699"/>
    </source>
</evidence>
<comment type="subcellular location">
    <subcellularLocation>
        <location evidence="1">Nucleus</location>
    </subcellularLocation>
</comment>
<dbReference type="InterPro" id="IPR012337">
    <property type="entry name" value="RNaseH-like_sf"/>
</dbReference>
<evidence type="ECO:0000313" key="8">
    <source>
        <dbReference type="Proteomes" id="UP001164746"/>
    </source>
</evidence>
<proteinExistence type="predicted"/>
<dbReference type="EMBL" id="CP111026">
    <property type="protein sequence ID" value="WAR28450.1"/>
    <property type="molecule type" value="Genomic_DNA"/>
</dbReference>
<evidence type="ECO:0000256" key="1">
    <source>
        <dbReference type="ARBA" id="ARBA00004123"/>
    </source>
</evidence>
<reference evidence="7" key="1">
    <citation type="submission" date="2022-11" db="EMBL/GenBank/DDBJ databases">
        <title>Centuries of genome instability and evolution in soft-shell clam transmissible cancer (bioRxiv).</title>
        <authorList>
            <person name="Hart S.F.M."/>
            <person name="Yonemitsu M.A."/>
            <person name="Giersch R.M."/>
            <person name="Beal B.F."/>
            <person name="Arriagada G."/>
            <person name="Davis B.W."/>
            <person name="Ostrander E.A."/>
            <person name="Goff S.P."/>
            <person name="Metzger M.J."/>
        </authorList>
    </citation>
    <scope>NUCLEOTIDE SEQUENCE</scope>
    <source>
        <strain evidence="7">MELC-2E11</strain>
        <tissue evidence="7">Siphon/mantle</tissue>
    </source>
</reference>
<organism evidence="7 8">
    <name type="scientific">Mya arenaria</name>
    <name type="common">Soft-shell clam</name>
    <dbReference type="NCBI Taxonomy" id="6604"/>
    <lineage>
        <taxon>Eukaryota</taxon>
        <taxon>Metazoa</taxon>
        <taxon>Spiralia</taxon>
        <taxon>Lophotrochozoa</taxon>
        <taxon>Mollusca</taxon>
        <taxon>Bivalvia</taxon>
        <taxon>Autobranchia</taxon>
        <taxon>Heteroconchia</taxon>
        <taxon>Euheterodonta</taxon>
        <taxon>Imparidentia</taxon>
        <taxon>Neoheterodontei</taxon>
        <taxon>Myida</taxon>
        <taxon>Myoidea</taxon>
        <taxon>Myidae</taxon>
        <taxon>Mya</taxon>
    </lineage>
</organism>
<dbReference type="PANTHER" id="PTHR46481:SF10">
    <property type="entry name" value="ZINC FINGER BED DOMAIN-CONTAINING PROTEIN 39"/>
    <property type="match status" value="1"/>
</dbReference>
<accession>A0ABY7G1X0</accession>
<dbReference type="Proteomes" id="UP001164746">
    <property type="component" value="Chromosome 15"/>
</dbReference>
<keyword evidence="4" id="KW-0862">Zinc</keyword>
<dbReference type="PANTHER" id="PTHR46481">
    <property type="entry name" value="ZINC FINGER BED DOMAIN-CONTAINING PROTEIN 4"/>
    <property type="match status" value="1"/>
</dbReference>
<evidence type="ECO:0000256" key="4">
    <source>
        <dbReference type="ARBA" id="ARBA00022833"/>
    </source>
</evidence>
<sequence length="346" mass="38954">MEGSHTSQNISGSLAETKICLKLPECLATTDNAANEKKAFQLLCWNRFGCFGLRINLIVRNAITVPCVKQILTKARKLVTFFLASSNATDTLKQKQILLFHHSNPKANQIFIMDVVTRWNSTVTMLERGFALTRALVVVANDDACSLSKECPNKAQGYTRCCETHVTSGGKNKGSYRDYMLLIPTQITLTFLPENREEAHALLRRLACATELSVVRKEHEPNNNEQDFPSIKFGDGGTEPPAKVMISKSADKEDWLDKIVCTGESRQSTGKVPPHMTVLEWWEANKAFWPRLSRLAKKYLCCPASSVASERVFSLARQVMNKKRCRLSADNVDMLVFLNKNLESYW</sequence>
<keyword evidence="8" id="KW-1185">Reference proteome</keyword>
<name>A0ABY7G1X0_MYAAR</name>